<dbReference type="Pfam" id="PF10991">
    <property type="entry name" value="Enc34_ssDNA-bd"/>
    <property type="match status" value="1"/>
</dbReference>
<evidence type="ECO:0000313" key="3">
    <source>
        <dbReference type="Proteomes" id="UP000296988"/>
    </source>
</evidence>
<organism evidence="2 3">
    <name type="scientific">Raoultella phage RP180</name>
    <dbReference type="NCBI Taxonomy" id="2565500"/>
    <lineage>
        <taxon>Viruses</taxon>
        <taxon>Duplodnaviria</taxon>
        <taxon>Heunggongvirae</taxon>
        <taxon>Uroviricota</taxon>
        <taxon>Caudoviricetes</taxon>
        <taxon>Sarkviridae</taxon>
        <taxon>Guernseyvirinae</taxon>
        <taxon>Kagunavirus</taxon>
        <taxon>Kagunavirus RP180</taxon>
    </lineage>
</organism>
<feature type="region of interest" description="Disordered" evidence="1">
    <location>
        <begin position="184"/>
        <end position="209"/>
    </location>
</feature>
<dbReference type="EMBL" id="MK737937">
    <property type="protein sequence ID" value="QBZ71291.1"/>
    <property type="molecule type" value="Genomic_DNA"/>
</dbReference>
<dbReference type="InterPro" id="IPR022595">
    <property type="entry name" value="Enc34_ssDNA-bd"/>
</dbReference>
<name>A0A4D6DY60_9CAUD</name>
<protein>
    <recommendedName>
        <fullName evidence="4">DUF2815 family protein</fullName>
    </recommendedName>
</protein>
<keyword evidence="3" id="KW-1185">Reference proteome</keyword>
<gene>
    <name evidence="2" type="ORF">RP180_36</name>
</gene>
<sequence length="209" mass="23643">MGIKLNLRKVNTAWVNVFERAADSEDKKTGKLIKGKYQVTVLMQPDHPQIDALYDTALEVVTEAIGAAAAEKWMKANYGEDHHADKCCVRDLAMRDNPIEDFEEGLYFRATNNRQPVIMTSAKGEKQTEPDFNIDGKEIEGEQVYSGCVANVSVELWWHKDWKNLCATILGIKYMGEGKRFGGSSVVASTDDLEDDEEDAAPRRERRRR</sequence>
<dbReference type="Proteomes" id="UP000296988">
    <property type="component" value="Segment"/>
</dbReference>
<dbReference type="InterPro" id="IPR012340">
    <property type="entry name" value="NA-bd_OB-fold"/>
</dbReference>
<evidence type="ECO:0000256" key="1">
    <source>
        <dbReference type="SAM" id="MobiDB-lite"/>
    </source>
</evidence>
<proteinExistence type="predicted"/>
<dbReference type="Gene3D" id="2.40.50.140">
    <property type="entry name" value="Nucleic acid-binding proteins"/>
    <property type="match status" value="1"/>
</dbReference>
<reference evidence="3" key="1">
    <citation type="submission" date="2019-04" db="EMBL/GenBank/DDBJ databases">
        <authorList>
            <person name="Morozova V.V."/>
            <person name="Tikunov A.Y."/>
            <person name="Fofanov M.V."/>
            <person name="Tikunova N.V."/>
        </authorList>
    </citation>
    <scope>NUCLEOTIDE SEQUENCE [LARGE SCALE GENOMIC DNA]</scope>
</reference>
<evidence type="ECO:0000313" key="2">
    <source>
        <dbReference type="EMBL" id="QBZ71291.1"/>
    </source>
</evidence>
<accession>A0A4D6DY60</accession>
<evidence type="ECO:0008006" key="4">
    <source>
        <dbReference type="Google" id="ProtNLM"/>
    </source>
</evidence>